<evidence type="ECO:0000313" key="2">
    <source>
        <dbReference type="Proteomes" id="UP001293254"/>
    </source>
</evidence>
<dbReference type="EMBL" id="JACGWO010000004">
    <property type="protein sequence ID" value="KAK4429248.1"/>
    <property type="molecule type" value="Genomic_DNA"/>
</dbReference>
<comment type="caution">
    <text evidence="1">The sequence shown here is derived from an EMBL/GenBank/DDBJ whole genome shotgun (WGS) entry which is preliminary data.</text>
</comment>
<dbReference type="AlphaFoldDB" id="A0AAE1YFS4"/>
<reference evidence="1" key="1">
    <citation type="submission" date="2020-06" db="EMBL/GenBank/DDBJ databases">
        <authorList>
            <person name="Li T."/>
            <person name="Hu X."/>
            <person name="Zhang T."/>
            <person name="Song X."/>
            <person name="Zhang H."/>
            <person name="Dai N."/>
            <person name="Sheng W."/>
            <person name="Hou X."/>
            <person name="Wei L."/>
        </authorList>
    </citation>
    <scope>NUCLEOTIDE SEQUENCE</scope>
    <source>
        <strain evidence="1">3651</strain>
        <tissue evidence="1">Leaf</tissue>
    </source>
</reference>
<reference evidence="1" key="2">
    <citation type="journal article" date="2024" name="Plant">
        <title>Genomic evolution and insights into agronomic trait innovations of Sesamum species.</title>
        <authorList>
            <person name="Miao H."/>
            <person name="Wang L."/>
            <person name="Qu L."/>
            <person name="Liu H."/>
            <person name="Sun Y."/>
            <person name="Le M."/>
            <person name="Wang Q."/>
            <person name="Wei S."/>
            <person name="Zheng Y."/>
            <person name="Lin W."/>
            <person name="Duan Y."/>
            <person name="Cao H."/>
            <person name="Xiong S."/>
            <person name="Wang X."/>
            <person name="Wei L."/>
            <person name="Li C."/>
            <person name="Ma Q."/>
            <person name="Ju M."/>
            <person name="Zhao R."/>
            <person name="Li G."/>
            <person name="Mu C."/>
            <person name="Tian Q."/>
            <person name="Mei H."/>
            <person name="Zhang T."/>
            <person name="Gao T."/>
            <person name="Zhang H."/>
        </authorList>
    </citation>
    <scope>NUCLEOTIDE SEQUENCE</scope>
    <source>
        <strain evidence="1">3651</strain>
    </source>
</reference>
<name>A0AAE1YFS4_9LAMI</name>
<protein>
    <submittedName>
        <fullName evidence="1">Uncharacterized protein</fullName>
    </submittedName>
</protein>
<evidence type="ECO:0000313" key="1">
    <source>
        <dbReference type="EMBL" id="KAK4429248.1"/>
    </source>
</evidence>
<organism evidence="1 2">
    <name type="scientific">Sesamum alatum</name>
    <dbReference type="NCBI Taxonomy" id="300844"/>
    <lineage>
        <taxon>Eukaryota</taxon>
        <taxon>Viridiplantae</taxon>
        <taxon>Streptophyta</taxon>
        <taxon>Embryophyta</taxon>
        <taxon>Tracheophyta</taxon>
        <taxon>Spermatophyta</taxon>
        <taxon>Magnoliopsida</taxon>
        <taxon>eudicotyledons</taxon>
        <taxon>Gunneridae</taxon>
        <taxon>Pentapetalae</taxon>
        <taxon>asterids</taxon>
        <taxon>lamiids</taxon>
        <taxon>Lamiales</taxon>
        <taxon>Pedaliaceae</taxon>
        <taxon>Sesamum</taxon>
    </lineage>
</organism>
<gene>
    <name evidence="1" type="ORF">Salat_1225100</name>
</gene>
<accession>A0AAE1YFS4</accession>
<keyword evidence="2" id="KW-1185">Reference proteome</keyword>
<proteinExistence type="predicted"/>
<dbReference type="Proteomes" id="UP001293254">
    <property type="component" value="Unassembled WGS sequence"/>
</dbReference>
<sequence>MLMLASVLGDGAADSCQVIACSFNFLGDGPDWVLSSGARDCCWCWCSLVVSYPRELKYSLAFLKFCRLCLFVSQFSNSTDLVFHLWPCLFQKFPICHRFYLPSLWLIPQGFSFGLC</sequence>